<keyword evidence="3" id="KW-1185">Reference proteome</keyword>
<proteinExistence type="predicted"/>
<dbReference type="Proteomes" id="UP000324222">
    <property type="component" value="Unassembled WGS sequence"/>
</dbReference>
<dbReference type="EMBL" id="VSRR010016524">
    <property type="protein sequence ID" value="MPC59391.1"/>
    <property type="molecule type" value="Genomic_DNA"/>
</dbReference>
<dbReference type="AlphaFoldDB" id="A0A5B7GH17"/>
<evidence type="ECO:0000256" key="1">
    <source>
        <dbReference type="SAM" id="MobiDB-lite"/>
    </source>
</evidence>
<organism evidence="2 3">
    <name type="scientific">Portunus trituberculatus</name>
    <name type="common">Swimming crab</name>
    <name type="synonym">Neptunus trituberculatus</name>
    <dbReference type="NCBI Taxonomy" id="210409"/>
    <lineage>
        <taxon>Eukaryota</taxon>
        <taxon>Metazoa</taxon>
        <taxon>Ecdysozoa</taxon>
        <taxon>Arthropoda</taxon>
        <taxon>Crustacea</taxon>
        <taxon>Multicrustacea</taxon>
        <taxon>Malacostraca</taxon>
        <taxon>Eumalacostraca</taxon>
        <taxon>Eucarida</taxon>
        <taxon>Decapoda</taxon>
        <taxon>Pleocyemata</taxon>
        <taxon>Brachyura</taxon>
        <taxon>Eubrachyura</taxon>
        <taxon>Portunoidea</taxon>
        <taxon>Portunidae</taxon>
        <taxon>Portuninae</taxon>
        <taxon>Portunus</taxon>
    </lineage>
</organism>
<gene>
    <name evidence="2" type="ORF">E2C01_053410</name>
</gene>
<protein>
    <submittedName>
        <fullName evidence="2">Uncharacterized protein</fullName>
    </submittedName>
</protein>
<comment type="caution">
    <text evidence="2">The sequence shown here is derived from an EMBL/GenBank/DDBJ whole genome shotgun (WGS) entry which is preliminary data.</text>
</comment>
<sequence length="181" mass="20113">MYGLCNLQRTLFTFRINMQDLLFTSLISRNHSCTSFIRLQAEGHTESPTCPQTPKARTQPHHHPAQSFTFSSTITSTQPSVPFSHSGHLHPRSRHPSTPAPILLSQDLLRHTPHPCVYTLPSQLRLTYFPTLLFLCSLELTSPPHKPSQCPNTNVDIAVPAHSLVSICFTVPISGHSSQGD</sequence>
<feature type="compositionally biased region" description="Polar residues" evidence="1">
    <location>
        <begin position="46"/>
        <end position="56"/>
    </location>
</feature>
<accession>A0A5B7GH17</accession>
<evidence type="ECO:0000313" key="2">
    <source>
        <dbReference type="EMBL" id="MPC59391.1"/>
    </source>
</evidence>
<feature type="region of interest" description="Disordered" evidence="1">
    <location>
        <begin position="44"/>
        <end position="67"/>
    </location>
</feature>
<evidence type="ECO:0000313" key="3">
    <source>
        <dbReference type="Proteomes" id="UP000324222"/>
    </source>
</evidence>
<name>A0A5B7GH17_PORTR</name>
<reference evidence="2 3" key="1">
    <citation type="submission" date="2019-05" db="EMBL/GenBank/DDBJ databases">
        <title>Another draft genome of Portunus trituberculatus and its Hox gene families provides insights of decapod evolution.</title>
        <authorList>
            <person name="Jeong J.-H."/>
            <person name="Song I."/>
            <person name="Kim S."/>
            <person name="Choi T."/>
            <person name="Kim D."/>
            <person name="Ryu S."/>
            <person name="Kim W."/>
        </authorList>
    </citation>
    <scope>NUCLEOTIDE SEQUENCE [LARGE SCALE GENOMIC DNA]</scope>
    <source>
        <tissue evidence="2">Muscle</tissue>
    </source>
</reference>